<organism evidence="3 4">
    <name type="scientific">Echinococcus canadensis</name>
    <dbReference type="NCBI Taxonomy" id="519352"/>
    <lineage>
        <taxon>Eukaryota</taxon>
        <taxon>Metazoa</taxon>
        <taxon>Spiralia</taxon>
        <taxon>Lophotrochozoa</taxon>
        <taxon>Platyhelminthes</taxon>
        <taxon>Cestoda</taxon>
        <taxon>Eucestoda</taxon>
        <taxon>Cyclophyllidea</taxon>
        <taxon>Taeniidae</taxon>
        <taxon>Echinococcus</taxon>
        <taxon>Echinococcus canadensis group</taxon>
    </lineage>
</organism>
<protein>
    <submittedName>
        <fullName evidence="4">PCI domain-containing protein</fullName>
    </submittedName>
</protein>
<dbReference type="SMART" id="SM00088">
    <property type="entry name" value="PINT"/>
    <property type="match status" value="1"/>
</dbReference>
<comment type="similarity">
    <text evidence="1">Belongs to the CSN7/EIF3M family. CSN7 subfamily.</text>
</comment>
<reference evidence="4" key="1">
    <citation type="submission" date="2022-11" db="UniProtKB">
        <authorList>
            <consortium name="WormBaseParasite"/>
        </authorList>
    </citation>
    <scope>IDENTIFICATION</scope>
</reference>
<dbReference type="AlphaFoldDB" id="A0A915EZZ0"/>
<dbReference type="GO" id="GO:0005852">
    <property type="term" value="C:eukaryotic translation initiation factor 3 complex"/>
    <property type="evidence" value="ECO:0007669"/>
    <property type="project" value="TreeGrafter"/>
</dbReference>
<dbReference type="InterPro" id="IPR000717">
    <property type="entry name" value="PCI_dom"/>
</dbReference>
<evidence type="ECO:0000313" key="4">
    <source>
        <dbReference type="WBParaSite" id="maker-E.canG7_contigs_7715-snap-gene-0.31-mRNA-1"/>
    </source>
</evidence>
<evidence type="ECO:0000256" key="1">
    <source>
        <dbReference type="ARBA" id="ARBA00008482"/>
    </source>
</evidence>
<feature type="domain" description="PCI" evidence="2">
    <location>
        <begin position="208"/>
        <end position="373"/>
    </location>
</feature>
<dbReference type="Proteomes" id="UP000887562">
    <property type="component" value="Unplaced"/>
</dbReference>
<dbReference type="PROSITE" id="PS50250">
    <property type="entry name" value="PCI"/>
    <property type="match status" value="1"/>
</dbReference>
<keyword evidence="3" id="KW-1185">Reference proteome</keyword>
<evidence type="ECO:0000259" key="2">
    <source>
        <dbReference type="PROSITE" id="PS50250"/>
    </source>
</evidence>
<name>A0A915EZZ0_9CEST</name>
<dbReference type="WBParaSite" id="maker-E.canG7_contigs_7715-snap-gene-0.31-mRNA-1">
    <property type="protein sequence ID" value="maker-E.canG7_contigs_7715-snap-gene-0.31-mRNA-1"/>
    <property type="gene ID" value="EcG7_03810"/>
</dbReference>
<proteinExistence type="inferred from homology"/>
<dbReference type="GO" id="GO:0002183">
    <property type="term" value="P:cytoplasmic translational initiation"/>
    <property type="evidence" value="ECO:0007669"/>
    <property type="project" value="TreeGrafter"/>
</dbReference>
<dbReference type="Pfam" id="PF01399">
    <property type="entry name" value="PCI"/>
    <property type="match status" value="1"/>
</dbReference>
<evidence type="ECO:0000313" key="3">
    <source>
        <dbReference type="Proteomes" id="UP000887562"/>
    </source>
</evidence>
<dbReference type="PANTHER" id="PTHR15350">
    <property type="entry name" value="COP9 SIGNALOSOME COMPLEX SUBUNIT 7/DENDRITIC CELL PROTEIN GA17"/>
    <property type="match status" value="1"/>
</dbReference>
<accession>A0A915EZZ0</accession>
<sequence length="468" mass="52558">MILEPASLHDNTPMAPPTFIRCSESTQIVELRNFLVKVGVENVDNSEVTQGNWPSAFISHIPQLRVCFRSDKVLESEAIDLLTTISSLVIGLPDNYINEAVNKLCELYEDFSEPKNRKHFAKLYSYVRPVFLYVSRLNVLFTGLPEDHHSRYRVYRALVTCASELGALSQIYTQTEKVAMLLKVCKCSPAECQSLWRRMSEVHQASSNTKLATQAMINLLSTYSEGNAAGARDDALKCILAVIQDPSFLSHNRLMSLKPVQFLEGEPVHKASFLLEIYVSGGLGDFAAFMKKNPTFLAENGLNEKACLDKLRTLSLMKIAENAAELDYATVCKKIDLPEDQLEAFIIEAVRQRVITCKLDQINKRILITGALPRNFGVPQWQSLCRLLKEWESGLRVVQSGLATMIGTTTQDVITYVEPKFFSVIPEMAATRAQQRRKRPVAVCRGRIFDRTLGGMYGTRKAINPTTH</sequence>
<dbReference type="InterPro" id="IPR045237">
    <property type="entry name" value="COPS7/eIF3m"/>
</dbReference>
<dbReference type="PANTHER" id="PTHR15350:SF2">
    <property type="entry name" value="EUKARYOTIC TRANSLATION INITIATION FACTOR 3 SUBUNIT M"/>
    <property type="match status" value="1"/>
</dbReference>